<gene>
    <name evidence="2" type="primary">CSON009174</name>
</gene>
<feature type="signal peptide" evidence="1">
    <location>
        <begin position="1"/>
        <end position="19"/>
    </location>
</feature>
<organism evidence="2">
    <name type="scientific">Culicoides sonorensis</name>
    <name type="common">Biting midge</name>
    <dbReference type="NCBI Taxonomy" id="179676"/>
    <lineage>
        <taxon>Eukaryota</taxon>
        <taxon>Metazoa</taxon>
        <taxon>Ecdysozoa</taxon>
        <taxon>Arthropoda</taxon>
        <taxon>Hexapoda</taxon>
        <taxon>Insecta</taxon>
        <taxon>Pterygota</taxon>
        <taxon>Neoptera</taxon>
        <taxon>Endopterygota</taxon>
        <taxon>Diptera</taxon>
        <taxon>Nematocera</taxon>
        <taxon>Chironomoidea</taxon>
        <taxon>Ceratopogonidae</taxon>
        <taxon>Ceratopogoninae</taxon>
        <taxon>Culicoides</taxon>
        <taxon>Monoculicoides</taxon>
    </lineage>
</organism>
<reference evidence="2" key="1">
    <citation type="submission" date="2018-07" db="EMBL/GenBank/DDBJ databases">
        <authorList>
            <person name="Quirk P.G."/>
            <person name="Krulwich T.A."/>
        </authorList>
    </citation>
    <scope>NUCLEOTIDE SEQUENCE</scope>
</reference>
<keyword evidence="1" id="KW-0732">Signal</keyword>
<feature type="chain" id="PRO_5016398494" evidence="1">
    <location>
        <begin position="20"/>
        <end position="305"/>
    </location>
</feature>
<name>A0A336MY79_CULSO</name>
<accession>A0A336MY79</accession>
<dbReference type="AlphaFoldDB" id="A0A336MY79"/>
<dbReference type="VEuPathDB" id="VectorBase:CSON009174"/>
<evidence type="ECO:0000256" key="1">
    <source>
        <dbReference type="SAM" id="SignalP"/>
    </source>
</evidence>
<evidence type="ECO:0000313" key="2">
    <source>
        <dbReference type="EMBL" id="SSX35140.1"/>
    </source>
</evidence>
<proteinExistence type="predicted"/>
<sequence>MKQNLKIFVCLSILILINGDQPDQSKTIKTRKISKKSSSDAWIASSSGFEPTLKPKKVKENENLLVKKLIKDDFGYENERSIEKFDDDHDDKDSGIEYIPVALHHPLFKVFGINPDEYVVYYKHNPKNTDNSMKFDASVKFNEIDLLQKASHVKNSHSENVSKRNHRHITAQNQFEGYDFDLDETPYELVPVPRKRSCGGNSLPFYPMPMIYPQFYPPYQFPSYPSPCSSSFGMSPCTNSVNPPTWPLPDYSKSYQYPFALHPGTYDALKDSKGASVVQVEDKPRDYVARRRRSIFMTQNNRKNL</sequence>
<dbReference type="EMBL" id="UFQT01003609">
    <property type="protein sequence ID" value="SSX35140.1"/>
    <property type="molecule type" value="Genomic_DNA"/>
</dbReference>
<protein>
    <submittedName>
        <fullName evidence="2">CSON009174 protein</fullName>
    </submittedName>
</protein>